<evidence type="ECO:0000313" key="2">
    <source>
        <dbReference type="Proteomes" id="UP000030745"/>
    </source>
</evidence>
<dbReference type="AlphaFoldDB" id="A0A067CPN1"/>
<dbReference type="VEuPathDB" id="FungiDB:SPRG_19967"/>
<evidence type="ECO:0000313" key="1">
    <source>
        <dbReference type="EMBL" id="KDO28752.1"/>
    </source>
</evidence>
<protein>
    <submittedName>
        <fullName evidence="1">Uncharacterized protein</fullName>
    </submittedName>
</protein>
<feature type="non-terminal residue" evidence="1">
    <location>
        <position position="1"/>
    </location>
</feature>
<organism evidence="1 2">
    <name type="scientific">Saprolegnia parasitica (strain CBS 223.65)</name>
    <dbReference type="NCBI Taxonomy" id="695850"/>
    <lineage>
        <taxon>Eukaryota</taxon>
        <taxon>Sar</taxon>
        <taxon>Stramenopiles</taxon>
        <taxon>Oomycota</taxon>
        <taxon>Saprolegniomycetes</taxon>
        <taxon>Saprolegniales</taxon>
        <taxon>Saprolegniaceae</taxon>
        <taxon>Saprolegnia</taxon>
    </lineage>
</organism>
<name>A0A067CPN1_SAPPC</name>
<dbReference type="Proteomes" id="UP000030745">
    <property type="component" value="Unassembled WGS sequence"/>
</dbReference>
<dbReference type="RefSeq" id="XP_012200499.1">
    <property type="nucleotide sequence ID" value="XM_012345109.1"/>
</dbReference>
<keyword evidence="2" id="KW-1185">Reference proteome</keyword>
<sequence>SLCLLGLLQRRLRYCRVHLEEKVLQRVIHRGAFRDDVALLVHVACDEAWRRGLKERGELLRLGSRHDAVVDAIGVERRDGRDEAAGEDGRDVARVTVAAKKDRHGRRPPELVLGKVGAEPRGEDGTLGEAKDAVERPVAFHGVADVAQEMGAVGHRERLRRVPPGLEACRVHLLARGRDYLGHKVDGAIEEGKLHAMHAEMRGLGAEDAAALVHSMETQKLHAGRNP</sequence>
<gene>
    <name evidence="1" type="ORF">SPRG_19967</name>
</gene>
<accession>A0A067CPN1</accession>
<proteinExistence type="predicted"/>
<dbReference type="GeneID" id="24141212"/>
<dbReference type="EMBL" id="KK583209">
    <property type="protein sequence ID" value="KDO28752.1"/>
    <property type="molecule type" value="Genomic_DNA"/>
</dbReference>
<dbReference type="KEGG" id="spar:SPRG_19967"/>
<reference evidence="1 2" key="1">
    <citation type="journal article" date="2013" name="PLoS Genet.">
        <title>Distinctive expansion of potential virulence genes in the genome of the oomycete fish pathogen Saprolegnia parasitica.</title>
        <authorList>
            <person name="Jiang R.H."/>
            <person name="de Bruijn I."/>
            <person name="Haas B.J."/>
            <person name="Belmonte R."/>
            <person name="Lobach L."/>
            <person name="Christie J."/>
            <person name="van den Ackerveken G."/>
            <person name="Bottin A."/>
            <person name="Bulone V."/>
            <person name="Diaz-Moreno S.M."/>
            <person name="Dumas B."/>
            <person name="Fan L."/>
            <person name="Gaulin E."/>
            <person name="Govers F."/>
            <person name="Grenville-Briggs L.J."/>
            <person name="Horner N.R."/>
            <person name="Levin J.Z."/>
            <person name="Mammella M."/>
            <person name="Meijer H.J."/>
            <person name="Morris P."/>
            <person name="Nusbaum C."/>
            <person name="Oome S."/>
            <person name="Phillips A.J."/>
            <person name="van Rooyen D."/>
            <person name="Rzeszutek E."/>
            <person name="Saraiva M."/>
            <person name="Secombes C.J."/>
            <person name="Seidl M.F."/>
            <person name="Snel B."/>
            <person name="Stassen J.H."/>
            <person name="Sykes S."/>
            <person name="Tripathy S."/>
            <person name="van den Berg H."/>
            <person name="Vega-Arreguin J.C."/>
            <person name="Wawra S."/>
            <person name="Young S.K."/>
            <person name="Zeng Q."/>
            <person name="Dieguez-Uribeondo J."/>
            <person name="Russ C."/>
            <person name="Tyler B.M."/>
            <person name="van West P."/>
        </authorList>
    </citation>
    <scope>NUCLEOTIDE SEQUENCE [LARGE SCALE GENOMIC DNA]</scope>
    <source>
        <strain evidence="1 2">CBS 223.65</strain>
    </source>
</reference>